<evidence type="ECO:0000256" key="1">
    <source>
        <dbReference type="ARBA" id="ARBA00002578"/>
    </source>
</evidence>
<evidence type="ECO:0000256" key="4">
    <source>
        <dbReference type="ARBA" id="ARBA00022475"/>
    </source>
</evidence>
<comment type="function">
    <text evidence="1 10">Role in flagellar biosynthesis.</text>
</comment>
<evidence type="ECO:0000256" key="2">
    <source>
        <dbReference type="ARBA" id="ARBA00009772"/>
    </source>
</evidence>
<feature type="transmembrane region" description="Helical" evidence="10">
    <location>
        <begin position="214"/>
        <end position="234"/>
    </location>
</feature>
<sequence length="253" mass="26417">MQLDLGYLAVFLLVFARLTAFIAVFPTFTFTGIPVLAKVGLGFILALVVTPVVGTGAGLASSWGYALDLAGEALVGLALGLTAGMVFHALRIAGQLMGIQIGFAVAELLDLSGVQNTVVAELFFFLSVIFFFSIDGHHAVLAALVKSFELIPLTGGVVKGSMVLTVAHFIGGMFATALKLAAPVLAVMVVVDLSLGLMVRMVPQINVFMLGFPLKVAAGLVILAGLLPVFGMVLKKVFDQMLGDILILIRGLA</sequence>
<accession>A0A7C2I2N4</accession>
<comment type="similarity">
    <text evidence="2 10">Belongs to the FliR/MopE/SpaR family.</text>
</comment>
<dbReference type="AlphaFoldDB" id="A0A7C2I2N4"/>
<keyword evidence="5 10" id="KW-0812">Transmembrane</keyword>
<dbReference type="InterPro" id="IPR002010">
    <property type="entry name" value="T3SS_IM_R"/>
</dbReference>
<evidence type="ECO:0000256" key="3">
    <source>
        <dbReference type="ARBA" id="ARBA00021717"/>
    </source>
</evidence>
<dbReference type="GO" id="GO:0044780">
    <property type="term" value="P:bacterial-type flagellum assembly"/>
    <property type="evidence" value="ECO:0007669"/>
    <property type="project" value="UniProtKB-UniRule"/>
</dbReference>
<evidence type="ECO:0000256" key="8">
    <source>
        <dbReference type="ARBA" id="ARBA00023143"/>
    </source>
</evidence>
<reference evidence="11" key="1">
    <citation type="journal article" date="2020" name="mSystems">
        <title>Genome- and Community-Level Interaction Insights into Carbon Utilization and Element Cycling Functions of Hydrothermarchaeota in Hydrothermal Sediment.</title>
        <authorList>
            <person name="Zhou Z."/>
            <person name="Liu Y."/>
            <person name="Xu W."/>
            <person name="Pan J."/>
            <person name="Luo Z.H."/>
            <person name="Li M."/>
        </authorList>
    </citation>
    <scope>NUCLEOTIDE SEQUENCE [LARGE SCALE GENOMIC DNA]</scope>
    <source>
        <strain evidence="11">SpSt-300</strain>
    </source>
</reference>
<keyword evidence="11" id="KW-0966">Cell projection</keyword>
<name>A0A7C2I2N4_9THEO</name>
<feature type="transmembrane region" description="Helical" evidence="10">
    <location>
        <begin position="122"/>
        <end position="145"/>
    </location>
</feature>
<keyword evidence="4 10" id="KW-1003">Cell membrane</keyword>
<gene>
    <name evidence="11" type="primary">fliR</name>
    <name evidence="11" type="ORF">ENQ34_02400</name>
</gene>
<dbReference type="Pfam" id="PF01311">
    <property type="entry name" value="Bac_export_1"/>
    <property type="match status" value="1"/>
</dbReference>
<evidence type="ECO:0000256" key="7">
    <source>
        <dbReference type="ARBA" id="ARBA00023136"/>
    </source>
</evidence>
<proteinExistence type="inferred from homology"/>
<evidence type="ECO:0000313" key="11">
    <source>
        <dbReference type="EMBL" id="HEL65516.1"/>
    </source>
</evidence>
<keyword evidence="11" id="KW-0282">Flagellum</keyword>
<dbReference type="PANTHER" id="PTHR30065:SF1">
    <property type="entry name" value="SURFACE PRESENTATION OF ANTIGENS PROTEIN SPAR"/>
    <property type="match status" value="1"/>
</dbReference>
<evidence type="ECO:0000256" key="9">
    <source>
        <dbReference type="NCBIfam" id="TIGR01400"/>
    </source>
</evidence>
<dbReference type="GO" id="GO:0005886">
    <property type="term" value="C:plasma membrane"/>
    <property type="evidence" value="ECO:0007669"/>
    <property type="project" value="UniProtKB-SubCell"/>
</dbReference>
<evidence type="ECO:0000256" key="10">
    <source>
        <dbReference type="RuleBase" id="RU362071"/>
    </source>
</evidence>
<feature type="transmembrane region" description="Helical" evidence="10">
    <location>
        <begin position="157"/>
        <end position="178"/>
    </location>
</feature>
<dbReference type="PANTHER" id="PTHR30065">
    <property type="entry name" value="FLAGELLAR BIOSYNTHETIC PROTEIN FLIR"/>
    <property type="match status" value="1"/>
</dbReference>
<keyword evidence="8 10" id="KW-0975">Bacterial flagellum</keyword>
<dbReference type="NCBIfam" id="TIGR01400">
    <property type="entry name" value="fliR"/>
    <property type="match status" value="1"/>
</dbReference>
<keyword evidence="11" id="KW-0969">Cilium</keyword>
<dbReference type="GO" id="GO:0009425">
    <property type="term" value="C:bacterial-type flagellum basal body"/>
    <property type="evidence" value="ECO:0007669"/>
    <property type="project" value="UniProtKB-SubCell"/>
</dbReference>
<protein>
    <recommendedName>
        <fullName evidence="3 9">Flagellar biosynthetic protein FliR</fullName>
    </recommendedName>
</protein>
<feature type="transmembrane region" description="Helical" evidence="10">
    <location>
        <begin position="184"/>
        <end position="202"/>
    </location>
</feature>
<keyword evidence="7 10" id="KW-0472">Membrane</keyword>
<evidence type="ECO:0000256" key="5">
    <source>
        <dbReference type="ARBA" id="ARBA00022692"/>
    </source>
</evidence>
<dbReference type="PRINTS" id="PR00953">
    <property type="entry name" value="TYPE3IMRPROT"/>
</dbReference>
<comment type="subcellular location">
    <subcellularLocation>
        <location evidence="10">Cell membrane</location>
        <topology evidence="10">Multi-pass membrane protein</topology>
    </subcellularLocation>
    <subcellularLocation>
        <location evidence="10">Bacterial flagellum basal body</location>
    </subcellularLocation>
</comment>
<comment type="caution">
    <text evidence="11">The sequence shown here is derived from an EMBL/GenBank/DDBJ whole genome shotgun (WGS) entry which is preliminary data.</text>
</comment>
<feature type="transmembrane region" description="Helical" evidence="10">
    <location>
        <begin position="6"/>
        <end position="28"/>
    </location>
</feature>
<dbReference type="EMBL" id="DSMU01000154">
    <property type="protein sequence ID" value="HEL65516.1"/>
    <property type="molecule type" value="Genomic_DNA"/>
</dbReference>
<evidence type="ECO:0000256" key="6">
    <source>
        <dbReference type="ARBA" id="ARBA00022989"/>
    </source>
</evidence>
<keyword evidence="6 10" id="KW-1133">Transmembrane helix</keyword>
<feature type="transmembrane region" description="Helical" evidence="10">
    <location>
        <begin position="40"/>
        <end position="63"/>
    </location>
</feature>
<dbReference type="GO" id="GO:0006605">
    <property type="term" value="P:protein targeting"/>
    <property type="evidence" value="ECO:0007669"/>
    <property type="project" value="UniProtKB-UniRule"/>
</dbReference>
<feature type="transmembrane region" description="Helical" evidence="10">
    <location>
        <begin position="69"/>
        <end position="90"/>
    </location>
</feature>
<organism evidence="11">
    <name type="scientific">Ammonifex degensii</name>
    <dbReference type="NCBI Taxonomy" id="42838"/>
    <lineage>
        <taxon>Bacteria</taxon>
        <taxon>Bacillati</taxon>
        <taxon>Bacillota</taxon>
        <taxon>Clostridia</taxon>
        <taxon>Thermoanaerobacterales</taxon>
        <taxon>Thermoanaerobacteraceae</taxon>
        <taxon>Ammonifex</taxon>
    </lineage>
</organism>
<dbReference type="InterPro" id="IPR006303">
    <property type="entry name" value="FliR"/>
</dbReference>